<protein>
    <recommendedName>
        <fullName evidence="2">ILEI/PANDER domain-containing protein</fullName>
    </recommendedName>
</protein>
<dbReference type="AlphaFoldDB" id="A0AAE1K266"/>
<evidence type="ECO:0000313" key="4">
    <source>
        <dbReference type="Proteomes" id="UP001286313"/>
    </source>
</evidence>
<dbReference type="EMBL" id="JAWQEG010004590">
    <property type="protein sequence ID" value="KAK3860993.1"/>
    <property type="molecule type" value="Genomic_DNA"/>
</dbReference>
<dbReference type="GO" id="GO:0047223">
    <property type="term" value="F:beta-1,3-galactosyl-O-glycosyl-glycoprotein beta-1,3-N-acetylglucosaminyltransferase activity"/>
    <property type="evidence" value="ECO:0007669"/>
    <property type="project" value="TreeGrafter"/>
</dbReference>
<dbReference type="GO" id="GO:0000139">
    <property type="term" value="C:Golgi membrane"/>
    <property type="evidence" value="ECO:0007669"/>
    <property type="project" value="TreeGrafter"/>
</dbReference>
<feature type="domain" description="ILEI/PANDER" evidence="2">
    <location>
        <begin position="94"/>
        <end position="142"/>
    </location>
</feature>
<organism evidence="3 4">
    <name type="scientific">Petrolisthes cinctipes</name>
    <name type="common">Flat porcelain crab</name>
    <dbReference type="NCBI Taxonomy" id="88211"/>
    <lineage>
        <taxon>Eukaryota</taxon>
        <taxon>Metazoa</taxon>
        <taxon>Ecdysozoa</taxon>
        <taxon>Arthropoda</taxon>
        <taxon>Crustacea</taxon>
        <taxon>Multicrustacea</taxon>
        <taxon>Malacostraca</taxon>
        <taxon>Eumalacostraca</taxon>
        <taxon>Eucarida</taxon>
        <taxon>Decapoda</taxon>
        <taxon>Pleocyemata</taxon>
        <taxon>Anomura</taxon>
        <taxon>Galatheoidea</taxon>
        <taxon>Porcellanidae</taxon>
        <taxon>Petrolisthes</taxon>
    </lineage>
</organism>
<dbReference type="PANTHER" id="PTHR46396:SF1">
    <property type="entry name" value="PROTEIN O-LINKED-MANNOSE BETA-1,2-N-ACETYLGLUCOSAMINYLTRANSFERASE 1"/>
    <property type="match status" value="1"/>
</dbReference>
<proteinExistence type="predicted"/>
<comment type="caution">
    <text evidence="3">The sequence shown here is derived from an EMBL/GenBank/DDBJ whole genome shotgun (WGS) entry which is preliminary data.</text>
</comment>
<dbReference type="InterPro" id="IPR039477">
    <property type="entry name" value="ILEI/PANDER_dom"/>
</dbReference>
<dbReference type="InterPro" id="IPR052463">
    <property type="entry name" value="O-linked_mannose_GnT"/>
</dbReference>
<name>A0AAE1K266_PETCI</name>
<feature type="region of interest" description="Disordered" evidence="1">
    <location>
        <begin position="1"/>
        <end position="74"/>
    </location>
</feature>
<gene>
    <name evidence="3" type="ORF">Pcinc_032988</name>
</gene>
<evidence type="ECO:0000256" key="1">
    <source>
        <dbReference type="SAM" id="MobiDB-lite"/>
    </source>
</evidence>
<dbReference type="GO" id="GO:0016266">
    <property type="term" value="P:protein O-linked glycosylation via N-acetyl-galactosamine"/>
    <property type="evidence" value="ECO:0007669"/>
    <property type="project" value="TreeGrafter"/>
</dbReference>
<evidence type="ECO:0000259" key="2">
    <source>
        <dbReference type="Pfam" id="PF15711"/>
    </source>
</evidence>
<feature type="compositionally biased region" description="Basic and acidic residues" evidence="1">
    <location>
        <begin position="32"/>
        <end position="69"/>
    </location>
</feature>
<evidence type="ECO:0000313" key="3">
    <source>
        <dbReference type="EMBL" id="KAK3860993.1"/>
    </source>
</evidence>
<accession>A0AAE1K266</accession>
<keyword evidence="4" id="KW-1185">Reference proteome</keyword>
<sequence>MLLLQLLTSPQPPDSPPQDLDAMIVPVLTHTPTKEEKKWEKEKKEIGKEKEEERKEEKGRLGGSEEKIKSSSSWSMANANITDSHKIYRNLGDRGLHLVVLNQHTGRVMARRVFDTFSTGVENEMVQFIDDVRDGRILVFAVL</sequence>
<feature type="non-terminal residue" evidence="3">
    <location>
        <position position="1"/>
    </location>
</feature>
<reference evidence="3" key="1">
    <citation type="submission" date="2023-10" db="EMBL/GenBank/DDBJ databases">
        <title>Genome assemblies of two species of porcelain crab, Petrolisthes cinctipes and Petrolisthes manimaculis (Anomura: Porcellanidae).</title>
        <authorList>
            <person name="Angst P."/>
        </authorList>
    </citation>
    <scope>NUCLEOTIDE SEQUENCE</scope>
    <source>
        <strain evidence="3">PB745_01</strain>
        <tissue evidence="3">Gill</tissue>
    </source>
</reference>
<dbReference type="PANTHER" id="PTHR46396">
    <property type="entry name" value="PROTEIN O-LINKED-MANNOSE BETA-1,2-N-ACETYLGLUCOSAMINYLTRANSFERASE 1"/>
    <property type="match status" value="1"/>
</dbReference>
<dbReference type="Proteomes" id="UP001286313">
    <property type="component" value="Unassembled WGS sequence"/>
</dbReference>
<dbReference type="Pfam" id="PF15711">
    <property type="entry name" value="ILEI"/>
    <property type="match status" value="1"/>
</dbReference>